<gene>
    <name evidence="2" type="ORF">BS47DRAFT_1357194</name>
</gene>
<evidence type="ECO:0000256" key="1">
    <source>
        <dbReference type="SAM" id="MobiDB-lite"/>
    </source>
</evidence>
<feature type="compositionally biased region" description="Polar residues" evidence="1">
    <location>
        <begin position="18"/>
        <end position="27"/>
    </location>
</feature>
<feature type="region of interest" description="Disordered" evidence="1">
    <location>
        <begin position="1"/>
        <end position="88"/>
    </location>
</feature>
<evidence type="ECO:0000313" key="2">
    <source>
        <dbReference type="EMBL" id="KAF9520796.1"/>
    </source>
</evidence>
<dbReference type="Proteomes" id="UP000886523">
    <property type="component" value="Unassembled WGS sequence"/>
</dbReference>
<keyword evidence="3" id="KW-1185">Reference proteome</keyword>
<name>A0A9P6BAV8_9AGAM</name>
<dbReference type="EMBL" id="MU128910">
    <property type="protein sequence ID" value="KAF9520796.1"/>
    <property type="molecule type" value="Genomic_DNA"/>
</dbReference>
<reference evidence="2" key="1">
    <citation type="journal article" date="2020" name="Nat. Commun.">
        <title>Large-scale genome sequencing of mycorrhizal fungi provides insights into the early evolution of symbiotic traits.</title>
        <authorList>
            <person name="Miyauchi S."/>
            <person name="Kiss E."/>
            <person name="Kuo A."/>
            <person name="Drula E."/>
            <person name="Kohler A."/>
            <person name="Sanchez-Garcia M."/>
            <person name="Morin E."/>
            <person name="Andreopoulos B."/>
            <person name="Barry K.W."/>
            <person name="Bonito G."/>
            <person name="Buee M."/>
            <person name="Carver A."/>
            <person name="Chen C."/>
            <person name="Cichocki N."/>
            <person name="Clum A."/>
            <person name="Culley D."/>
            <person name="Crous P.W."/>
            <person name="Fauchery L."/>
            <person name="Girlanda M."/>
            <person name="Hayes R.D."/>
            <person name="Keri Z."/>
            <person name="LaButti K."/>
            <person name="Lipzen A."/>
            <person name="Lombard V."/>
            <person name="Magnuson J."/>
            <person name="Maillard F."/>
            <person name="Murat C."/>
            <person name="Nolan M."/>
            <person name="Ohm R.A."/>
            <person name="Pangilinan J."/>
            <person name="Pereira M.F."/>
            <person name="Perotto S."/>
            <person name="Peter M."/>
            <person name="Pfister S."/>
            <person name="Riley R."/>
            <person name="Sitrit Y."/>
            <person name="Stielow J.B."/>
            <person name="Szollosi G."/>
            <person name="Zifcakova L."/>
            <person name="Stursova M."/>
            <person name="Spatafora J.W."/>
            <person name="Tedersoo L."/>
            <person name="Vaario L.M."/>
            <person name="Yamada A."/>
            <person name="Yan M."/>
            <person name="Wang P."/>
            <person name="Xu J."/>
            <person name="Bruns T."/>
            <person name="Baldrian P."/>
            <person name="Vilgalys R."/>
            <person name="Dunand C."/>
            <person name="Henrissat B."/>
            <person name="Grigoriev I.V."/>
            <person name="Hibbett D."/>
            <person name="Nagy L.G."/>
            <person name="Martin F.M."/>
        </authorList>
    </citation>
    <scope>NUCLEOTIDE SEQUENCE</scope>
    <source>
        <strain evidence="2">UP504</strain>
    </source>
</reference>
<organism evidence="2 3">
    <name type="scientific">Hydnum rufescens UP504</name>
    <dbReference type="NCBI Taxonomy" id="1448309"/>
    <lineage>
        <taxon>Eukaryota</taxon>
        <taxon>Fungi</taxon>
        <taxon>Dikarya</taxon>
        <taxon>Basidiomycota</taxon>
        <taxon>Agaricomycotina</taxon>
        <taxon>Agaricomycetes</taxon>
        <taxon>Cantharellales</taxon>
        <taxon>Hydnaceae</taxon>
        <taxon>Hydnum</taxon>
    </lineage>
</organism>
<accession>A0A9P6BAV8</accession>
<comment type="caution">
    <text evidence="2">The sequence shown here is derived from an EMBL/GenBank/DDBJ whole genome shotgun (WGS) entry which is preliminary data.</text>
</comment>
<dbReference type="AlphaFoldDB" id="A0A9P6BAV8"/>
<protein>
    <submittedName>
        <fullName evidence="2">Uncharacterized protein</fullName>
    </submittedName>
</protein>
<feature type="compositionally biased region" description="Polar residues" evidence="1">
    <location>
        <begin position="64"/>
        <end position="77"/>
    </location>
</feature>
<proteinExistence type="predicted"/>
<sequence length="155" mass="17406">MHHETQECAATQDPDSRVPTTHTTTKQVRCHTPASADFLTPQNPRPKNPRARPRRNTGMRAATQDPNSRLFATNTMRRPQIRSHTPAEAAHVQPITRIKTFMVPWNLWIMVEDEDVDGFPWGPPGFFNPFLYPVAFTPAGKMTSNGTPFEVSPSG</sequence>
<feature type="compositionally biased region" description="Basic residues" evidence="1">
    <location>
        <begin position="47"/>
        <end position="57"/>
    </location>
</feature>
<evidence type="ECO:0000313" key="3">
    <source>
        <dbReference type="Proteomes" id="UP000886523"/>
    </source>
</evidence>